<sequence>MLRHPQLQEFSEKHELPLVTISGPIRYRSRTETLVQRMGANATKVSTPSGEFLAVEYKSLVQKDQTYHALVFGDVNAQKSVPVFLIEDGFEAGLQAQWAQKHVADHGSGRLIYIHGASQLLQISGELMAGSERLATGSLQV</sequence>
<keyword evidence="3" id="KW-1185">Reference proteome</keyword>
<dbReference type="EMBL" id="QXFU01001810">
    <property type="protein sequence ID" value="KAE8995123.1"/>
    <property type="molecule type" value="Genomic_DNA"/>
</dbReference>
<dbReference type="Proteomes" id="UP000435112">
    <property type="component" value="Unassembled WGS sequence"/>
</dbReference>
<gene>
    <name evidence="1" type="ORF">PR002_g19723</name>
    <name evidence="2" type="ORF">PR003_g20298</name>
</gene>
<evidence type="ECO:0000313" key="1">
    <source>
        <dbReference type="EMBL" id="KAE8995123.1"/>
    </source>
</evidence>
<reference evidence="1 4" key="1">
    <citation type="submission" date="2018-09" db="EMBL/GenBank/DDBJ databases">
        <title>Genomic investigation of the strawberry pathogen Phytophthora fragariae indicates pathogenicity is determined by transcriptional variation in three key races.</title>
        <authorList>
            <person name="Adams T.M."/>
            <person name="Armitage A.D."/>
            <person name="Sobczyk M.K."/>
            <person name="Bates H.J."/>
            <person name="Dunwell J.M."/>
            <person name="Nellist C.F."/>
            <person name="Harrison R.J."/>
        </authorList>
    </citation>
    <scope>NUCLEOTIDE SEQUENCE [LARGE SCALE GENOMIC DNA]</scope>
    <source>
        <strain evidence="1 4">SCRP324</strain>
        <strain evidence="2 3">SCRP333</strain>
    </source>
</reference>
<dbReference type="EMBL" id="QXFT01001790">
    <property type="protein sequence ID" value="KAE9310324.1"/>
    <property type="molecule type" value="Genomic_DNA"/>
</dbReference>
<name>A0A6A3JTX5_9STRA</name>
<proteinExistence type="predicted"/>
<dbReference type="SUPFAM" id="SSF142695">
    <property type="entry name" value="RibA-like"/>
    <property type="match status" value="1"/>
</dbReference>
<evidence type="ECO:0000313" key="2">
    <source>
        <dbReference type="EMBL" id="KAE9310324.1"/>
    </source>
</evidence>
<organism evidence="1 4">
    <name type="scientific">Phytophthora rubi</name>
    <dbReference type="NCBI Taxonomy" id="129364"/>
    <lineage>
        <taxon>Eukaryota</taxon>
        <taxon>Sar</taxon>
        <taxon>Stramenopiles</taxon>
        <taxon>Oomycota</taxon>
        <taxon>Peronosporomycetes</taxon>
        <taxon>Peronosporales</taxon>
        <taxon>Peronosporaceae</taxon>
        <taxon>Phytophthora</taxon>
    </lineage>
</organism>
<dbReference type="Proteomes" id="UP000434957">
    <property type="component" value="Unassembled WGS sequence"/>
</dbReference>
<evidence type="ECO:0000313" key="4">
    <source>
        <dbReference type="Proteomes" id="UP000435112"/>
    </source>
</evidence>
<comment type="caution">
    <text evidence="1">The sequence shown here is derived from an EMBL/GenBank/DDBJ whole genome shotgun (WGS) entry which is preliminary data.</text>
</comment>
<dbReference type="InterPro" id="IPR036144">
    <property type="entry name" value="RibA-like_sf"/>
</dbReference>
<dbReference type="OrthoDB" id="60371at2759"/>
<dbReference type="AlphaFoldDB" id="A0A6A3JTX5"/>
<evidence type="ECO:0000313" key="3">
    <source>
        <dbReference type="Proteomes" id="UP000434957"/>
    </source>
</evidence>
<accession>A0A6A3JTX5</accession>
<protein>
    <submittedName>
        <fullName evidence="1">Uncharacterized protein</fullName>
    </submittedName>
</protein>